<evidence type="ECO:0000313" key="3">
    <source>
        <dbReference type="EMBL" id="CAJ1937299.1"/>
    </source>
</evidence>
<dbReference type="SUPFAM" id="SSF50729">
    <property type="entry name" value="PH domain-like"/>
    <property type="match status" value="1"/>
</dbReference>
<reference evidence="3" key="1">
    <citation type="submission" date="2023-08" db="EMBL/GenBank/DDBJ databases">
        <authorList>
            <person name="Audoor S."/>
            <person name="Bilcke G."/>
        </authorList>
    </citation>
    <scope>NUCLEOTIDE SEQUENCE</scope>
</reference>
<feature type="domain" description="PH" evidence="2">
    <location>
        <begin position="19"/>
        <end position="114"/>
    </location>
</feature>
<evidence type="ECO:0000256" key="1">
    <source>
        <dbReference type="SAM" id="MobiDB-lite"/>
    </source>
</evidence>
<feature type="region of interest" description="Disordered" evidence="1">
    <location>
        <begin position="120"/>
        <end position="174"/>
    </location>
</feature>
<evidence type="ECO:0000313" key="4">
    <source>
        <dbReference type="Proteomes" id="UP001295423"/>
    </source>
</evidence>
<evidence type="ECO:0000259" key="2">
    <source>
        <dbReference type="PROSITE" id="PS50003"/>
    </source>
</evidence>
<comment type="caution">
    <text evidence="3">The sequence shown here is derived from an EMBL/GenBank/DDBJ whole genome shotgun (WGS) entry which is preliminary data.</text>
</comment>
<dbReference type="Proteomes" id="UP001295423">
    <property type="component" value="Unassembled WGS sequence"/>
</dbReference>
<dbReference type="InterPro" id="IPR011993">
    <property type="entry name" value="PH-like_dom_sf"/>
</dbReference>
<dbReference type="Gene3D" id="2.30.29.30">
    <property type="entry name" value="Pleckstrin-homology domain (PH domain)/Phosphotyrosine-binding domain (PTB)"/>
    <property type="match status" value="1"/>
</dbReference>
<feature type="compositionally biased region" description="Low complexity" evidence="1">
    <location>
        <begin position="122"/>
        <end position="146"/>
    </location>
</feature>
<dbReference type="FunFam" id="2.30.29.30:FF:000286">
    <property type="entry name" value="PH-protein kinase domain containing protein"/>
    <property type="match status" value="1"/>
</dbReference>
<dbReference type="PROSITE" id="PS50003">
    <property type="entry name" value="PH_DOMAIN"/>
    <property type="match status" value="1"/>
</dbReference>
<dbReference type="InterPro" id="IPR001849">
    <property type="entry name" value="PH_domain"/>
</dbReference>
<dbReference type="EMBL" id="CAKOGP040000624">
    <property type="protein sequence ID" value="CAJ1937299.1"/>
    <property type="molecule type" value="Genomic_DNA"/>
</dbReference>
<feature type="compositionally biased region" description="Acidic residues" evidence="1">
    <location>
        <begin position="151"/>
        <end position="162"/>
    </location>
</feature>
<accession>A0AAD2FGM7</accession>
<sequence>MARPPYVDPNTNIIYDCDNPEYQGYLTKQSMWLKDWRRRYVMLKGSKLFFCKNEYGAPHGMIDLASCTTVKSADLKSKKRHSFEISTPETTFLLYADTEQEKDDWIGRVGKAIVRCSSTYHGQNNKQQQQQQRQQQPGPYGQMQGQHFGGMDDDSDDDDIYYEDPNNPNPYFND</sequence>
<feature type="compositionally biased region" description="Low complexity" evidence="1">
    <location>
        <begin position="163"/>
        <end position="174"/>
    </location>
</feature>
<gene>
    <name evidence="3" type="ORF">CYCCA115_LOCUS5598</name>
</gene>
<organism evidence="3 4">
    <name type="scientific">Cylindrotheca closterium</name>
    <dbReference type="NCBI Taxonomy" id="2856"/>
    <lineage>
        <taxon>Eukaryota</taxon>
        <taxon>Sar</taxon>
        <taxon>Stramenopiles</taxon>
        <taxon>Ochrophyta</taxon>
        <taxon>Bacillariophyta</taxon>
        <taxon>Bacillariophyceae</taxon>
        <taxon>Bacillariophycidae</taxon>
        <taxon>Bacillariales</taxon>
        <taxon>Bacillariaceae</taxon>
        <taxon>Cylindrotheca</taxon>
    </lineage>
</organism>
<dbReference type="AlphaFoldDB" id="A0AAD2FGM7"/>
<dbReference type="PANTHER" id="PTHR14336:SF8">
    <property type="entry name" value="PROTEIN OPY1"/>
    <property type="match status" value="1"/>
</dbReference>
<dbReference type="PANTHER" id="PTHR14336">
    <property type="entry name" value="TANDEM PH DOMAIN CONTAINING PROTEIN"/>
    <property type="match status" value="1"/>
</dbReference>
<dbReference type="InterPro" id="IPR051707">
    <property type="entry name" value="PI-Interact_SigTrans_Reg"/>
</dbReference>
<name>A0AAD2FGM7_9STRA</name>
<keyword evidence="4" id="KW-1185">Reference proteome</keyword>
<dbReference type="Pfam" id="PF00169">
    <property type="entry name" value="PH"/>
    <property type="match status" value="1"/>
</dbReference>
<proteinExistence type="predicted"/>
<protein>
    <recommendedName>
        <fullName evidence="2">PH domain-containing protein</fullName>
    </recommendedName>
</protein>
<dbReference type="SMART" id="SM00233">
    <property type="entry name" value="PH"/>
    <property type="match status" value="1"/>
</dbReference>